<organism evidence="3 4">
    <name type="scientific">Absidia repens</name>
    <dbReference type="NCBI Taxonomy" id="90262"/>
    <lineage>
        <taxon>Eukaryota</taxon>
        <taxon>Fungi</taxon>
        <taxon>Fungi incertae sedis</taxon>
        <taxon>Mucoromycota</taxon>
        <taxon>Mucoromycotina</taxon>
        <taxon>Mucoromycetes</taxon>
        <taxon>Mucorales</taxon>
        <taxon>Cunninghamellaceae</taxon>
        <taxon>Absidia</taxon>
    </lineage>
</organism>
<comment type="caution">
    <text evidence="3">The sequence shown here is derived from an EMBL/GenBank/DDBJ whole genome shotgun (WGS) entry which is preliminary data.</text>
</comment>
<gene>
    <name evidence="3" type="ORF">BCR42DRAFT_413274</name>
</gene>
<dbReference type="AlphaFoldDB" id="A0A1X2IKS2"/>
<sequence length="369" mass="41361">MTLSLESFLSTHQLDHYYTSFLEAGATDHDLSHLVQLNDQELSEFLLAMDMLPFHAIKLKKALREFRASYRSPPQSTAHVDDSSVLVPLIDETENDKRSTIVSHATIYGKKSSRPLTSYEVAINQASIQLALADSSLLVHKGKLFDLAKKKLLEEGYQYKRGKSRSKLTIAGGDSISANSPALWPNDTSSSTPPPLLHHHKHAIKQSHQRQLHIEHLEKQLDHVRQSIINETSTAATTMDHPPQSSSESLQTIKTDLVKKIGKLKAQERKHQWYKRKTHLQHQQQQQQQQCQQQMLPSLEALEPCVDNSRPLLLPLPSPPQKSHAFFSSSSSSSSLPSPPGCYHPMTVSSPPQSEVRAKVLTVRDCCNS</sequence>
<dbReference type="Gene3D" id="1.20.120.2010">
    <property type="entry name" value="NAB conserved domain 2"/>
    <property type="match status" value="1"/>
</dbReference>
<dbReference type="Proteomes" id="UP000193560">
    <property type="component" value="Unassembled WGS sequence"/>
</dbReference>
<feature type="domain" description="NAB co-repressor" evidence="2">
    <location>
        <begin position="90"/>
        <end position="165"/>
    </location>
</feature>
<name>A0A1X2IKS2_9FUNG</name>
<protein>
    <recommendedName>
        <fullName evidence="2">NAB co-repressor domain-containing protein</fullName>
    </recommendedName>
</protein>
<dbReference type="OrthoDB" id="10028556at2759"/>
<evidence type="ECO:0000313" key="4">
    <source>
        <dbReference type="Proteomes" id="UP000193560"/>
    </source>
</evidence>
<dbReference type="InterPro" id="IPR006989">
    <property type="entry name" value="NAB_co-repressor_dom"/>
</dbReference>
<feature type="region of interest" description="Disordered" evidence="1">
    <location>
        <begin position="312"/>
        <end position="356"/>
    </location>
</feature>
<dbReference type="InterPro" id="IPR038398">
    <property type="entry name" value="NCD2_sf"/>
</dbReference>
<evidence type="ECO:0000313" key="3">
    <source>
        <dbReference type="EMBL" id="ORZ18161.1"/>
    </source>
</evidence>
<accession>A0A1X2IKS2</accession>
<reference evidence="3 4" key="1">
    <citation type="submission" date="2016-07" db="EMBL/GenBank/DDBJ databases">
        <title>Pervasive Adenine N6-methylation of Active Genes in Fungi.</title>
        <authorList>
            <consortium name="DOE Joint Genome Institute"/>
            <person name="Mondo S.J."/>
            <person name="Dannebaum R.O."/>
            <person name="Kuo R.C."/>
            <person name="Labutti K."/>
            <person name="Haridas S."/>
            <person name="Kuo A."/>
            <person name="Salamov A."/>
            <person name="Ahrendt S.R."/>
            <person name="Lipzen A."/>
            <person name="Sullivan W."/>
            <person name="Andreopoulos W.B."/>
            <person name="Clum A."/>
            <person name="Lindquist E."/>
            <person name="Daum C."/>
            <person name="Ramamoorthy G.K."/>
            <person name="Gryganskyi A."/>
            <person name="Culley D."/>
            <person name="Magnuson J.K."/>
            <person name="James T.Y."/>
            <person name="O'Malley M.A."/>
            <person name="Stajich J.E."/>
            <person name="Spatafora J.W."/>
            <person name="Visel A."/>
            <person name="Grigoriev I.V."/>
        </authorList>
    </citation>
    <scope>NUCLEOTIDE SEQUENCE [LARGE SCALE GENOMIC DNA]</scope>
    <source>
        <strain evidence="3 4">NRRL 1336</strain>
    </source>
</reference>
<evidence type="ECO:0000256" key="1">
    <source>
        <dbReference type="SAM" id="MobiDB-lite"/>
    </source>
</evidence>
<proteinExistence type="predicted"/>
<evidence type="ECO:0000259" key="2">
    <source>
        <dbReference type="Pfam" id="PF04905"/>
    </source>
</evidence>
<keyword evidence="4" id="KW-1185">Reference proteome</keyword>
<dbReference type="Pfam" id="PF04905">
    <property type="entry name" value="NCD2"/>
    <property type="match status" value="1"/>
</dbReference>
<dbReference type="GO" id="GO:0045892">
    <property type="term" value="P:negative regulation of DNA-templated transcription"/>
    <property type="evidence" value="ECO:0007669"/>
    <property type="project" value="InterPro"/>
</dbReference>
<dbReference type="EMBL" id="MCGE01000009">
    <property type="protein sequence ID" value="ORZ18161.1"/>
    <property type="molecule type" value="Genomic_DNA"/>
</dbReference>
<dbReference type="STRING" id="90262.A0A1X2IKS2"/>
<dbReference type="GO" id="GO:0005634">
    <property type="term" value="C:nucleus"/>
    <property type="evidence" value="ECO:0007669"/>
    <property type="project" value="InterPro"/>
</dbReference>